<dbReference type="EMBL" id="MU267618">
    <property type="protein sequence ID" value="KAH7914162.1"/>
    <property type="molecule type" value="Genomic_DNA"/>
</dbReference>
<evidence type="ECO:0000313" key="1">
    <source>
        <dbReference type="EMBL" id="KAH7914162.1"/>
    </source>
</evidence>
<evidence type="ECO:0000313" key="2">
    <source>
        <dbReference type="Proteomes" id="UP000790377"/>
    </source>
</evidence>
<sequence length="1085" mass="119717">MSSQFTIPPLDGSLSTIQIFDFHLEHSPDYPLLRYQTSSSARRQLTWRAVVSAIHGTATMLLGEIDVGAAARASTTIGVLAVSDSVSYITQMFGIMRAGFVPFPISTRNSCAAVCHLLTKTRTKYLYVSQDNGMLALVATVLQNLGDHTVHVFAMPAFEDLYDPADGGARNRHLLPPMITPDWSFPSIVLHSSGTTSFPKPITYTHLDLLQFAKLQSTGEFGLPGHVHAMHFTPMFHAMGVTSLIRAAAIATTIAMFEPRWPPLLPSADELLRGIVNDECTIVPCVPSFLETWSSDPKAVNVLVNLKAVIFAGGPLGRAVGDSLVAKGVPLYSVYGGTEFGTVSMMLPEIPLGENWQYFKFASYFDPHLTPWEEADVFELYALETAAYTPIVVTDIIHGRKAYATQDLLERHPTDPTLWRVYGRCDDQIMLSTGEKTNPGPIESIFCKDDRILGAIMFGRSKPQNGIILELKEQFRFDISDHIKLAAFRDSISNLVAEANDFAPSHSRLYEEMVLVADPTKAFEYTPKGAPRRHSILDAHRAEIESAYASSEQASASNAVAPAAWDFVSTLRWTLNILQRVLSQPVQAHDDVFHLGCDSLRAIRIRNIFASVLRKSMSTFEQVMLSLDFVYRHPTAQEMALYLVNIIGDDSAPTPMPPYAWPSKLQEMEDLVKRMSATSNELNVHKPPSSSSDVVLLTGTTGALGSHLLNHLCDCDDVKRIYALNRGDKGDMDNLRRRQKDTLVVRGIRPSILQTGKVVLISGDLTMPGWNLDPDLFDELGRTVTLIIHAAWPVDFNYTLTSFTGALRGLRSLINFAFWTSGAGTPRILYTSSVSVVKNWLEIDSVSEVAFPDPSLAVGLGYAESKWVAERMLDNAAERGLQVSIIRMAQLSGSPNGTWSTNEWFPSVVQSGPVLGCLPDFETKFAWLPVDVAAQAIVDLKCSDKRYIHLAHPNPISSAMVIEHISNELNVPLVPFQEWFERAKKASERMAEESPALVTPLMMIINFFFVEGRIGNQNAFRDQSLCLENALSGSPALSSIVQEPLGRVDISRWLSYWGVSKQTSAVHAGPEGKKRLARAASNTKT</sequence>
<comment type="caution">
    <text evidence="1">The sequence shown here is derived from an EMBL/GenBank/DDBJ whole genome shotgun (WGS) entry which is preliminary data.</text>
</comment>
<gene>
    <name evidence="1" type="ORF">BJ138DRAFT_1144519</name>
</gene>
<accession>A0ACB8ANM9</accession>
<proteinExistence type="predicted"/>
<protein>
    <submittedName>
        <fullName evidence="1">Acetyl-CoA synthetase-like protein</fullName>
    </submittedName>
</protein>
<reference evidence="1" key="1">
    <citation type="journal article" date="2021" name="New Phytol.">
        <title>Evolutionary innovations through gain and loss of genes in the ectomycorrhizal Boletales.</title>
        <authorList>
            <person name="Wu G."/>
            <person name="Miyauchi S."/>
            <person name="Morin E."/>
            <person name="Kuo A."/>
            <person name="Drula E."/>
            <person name="Varga T."/>
            <person name="Kohler A."/>
            <person name="Feng B."/>
            <person name="Cao Y."/>
            <person name="Lipzen A."/>
            <person name="Daum C."/>
            <person name="Hundley H."/>
            <person name="Pangilinan J."/>
            <person name="Johnson J."/>
            <person name="Barry K."/>
            <person name="LaButti K."/>
            <person name="Ng V."/>
            <person name="Ahrendt S."/>
            <person name="Min B."/>
            <person name="Choi I.G."/>
            <person name="Park H."/>
            <person name="Plett J.M."/>
            <person name="Magnuson J."/>
            <person name="Spatafora J.W."/>
            <person name="Nagy L.G."/>
            <person name="Henrissat B."/>
            <person name="Grigoriev I.V."/>
            <person name="Yang Z.L."/>
            <person name="Xu J."/>
            <person name="Martin F.M."/>
        </authorList>
    </citation>
    <scope>NUCLEOTIDE SEQUENCE</scope>
    <source>
        <strain evidence="1">ATCC 28755</strain>
    </source>
</reference>
<dbReference type="Proteomes" id="UP000790377">
    <property type="component" value="Unassembled WGS sequence"/>
</dbReference>
<name>A0ACB8ANM9_9AGAM</name>
<keyword evidence="2" id="KW-1185">Reference proteome</keyword>
<organism evidence="1 2">
    <name type="scientific">Hygrophoropsis aurantiaca</name>
    <dbReference type="NCBI Taxonomy" id="72124"/>
    <lineage>
        <taxon>Eukaryota</taxon>
        <taxon>Fungi</taxon>
        <taxon>Dikarya</taxon>
        <taxon>Basidiomycota</taxon>
        <taxon>Agaricomycotina</taxon>
        <taxon>Agaricomycetes</taxon>
        <taxon>Agaricomycetidae</taxon>
        <taxon>Boletales</taxon>
        <taxon>Coniophorineae</taxon>
        <taxon>Hygrophoropsidaceae</taxon>
        <taxon>Hygrophoropsis</taxon>
    </lineage>
</organism>